<dbReference type="EMBL" id="FOPW01000004">
    <property type="protein sequence ID" value="SFH39297.1"/>
    <property type="molecule type" value="Genomic_DNA"/>
</dbReference>
<feature type="transmembrane region" description="Helical" evidence="1">
    <location>
        <begin position="132"/>
        <end position="151"/>
    </location>
</feature>
<protein>
    <submittedName>
        <fullName evidence="2">Uncharacterized protein</fullName>
    </submittedName>
</protein>
<reference evidence="2 3" key="1">
    <citation type="submission" date="2016-10" db="EMBL/GenBank/DDBJ databases">
        <authorList>
            <person name="Varghese N."/>
            <person name="Submissions S."/>
        </authorList>
    </citation>
    <scope>NUCLEOTIDE SEQUENCE [LARGE SCALE GENOMIC DNA]</scope>
    <source>
        <strain evidence="2 3">GMCC 1.11211</strain>
    </source>
</reference>
<evidence type="ECO:0000313" key="3">
    <source>
        <dbReference type="Proteomes" id="UP000199681"/>
    </source>
</evidence>
<name>A0ABY1EBY1_9MICO</name>
<dbReference type="RefSeq" id="WP_166787446.1">
    <property type="nucleotide sequence ID" value="NZ_BKAC01000002.1"/>
</dbReference>
<keyword evidence="1" id="KW-0472">Membrane</keyword>
<keyword evidence="1" id="KW-1133">Transmembrane helix</keyword>
<keyword evidence="3" id="KW-1185">Reference proteome</keyword>
<keyword evidence="1" id="KW-0812">Transmembrane</keyword>
<feature type="transmembrane region" description="Helical" evidence="1">
    <location>
        <begin position="64"/>
        <end position="88"/>
    </location>
</feature>
<gene>
    <name evidence="2" type="ORF">SAMN05216274_104185</name>
</gene>
<sequence>MLGFGVTRRDFYLGTALLFVLISAANALAFALLTQLEQLTEEWFIDTYMFNALWLGSDGFWVDLFSFFVMQLLVFFIGASIATIYMRWRMPGMLVFWSSLALAIVGAVTIITFTSSWPAVAIWFGAQGIGGIFAWLLLPAAVAGFGGFLALRRAIPKN</sequence>
<feature type="transmembrane region" description="Helical" evidence="1">
    <location>
        <begin position="12"/>
        <end position="33"/>
    </location>
</feature>
<organism evidence="2 3">
    <name type="scientific">Cryobacterium levicorallinum</name>
    <dbReference type="NCBI Taxonomy" id="995038"/>
    <lineage>
        <taxon>Bacteria</taxon>
        <taxon>Bacillati</taxon>
        <taxon>Actinomycetota</taxon>
        <taxon>Actinomycetes</taxon>
        <taxon>Micrococcales</taxon>
        <taxon>Microbacteriaceae</taxon>
        <taxon>Cryobacterium</taxon>
    </lineage>
</organism>
<evidence type="ECO:0000313" key="2">
    <source>
        <dbReference type="EMBL" id="SFH39297.1"/>
    </source>
</evidence>
<dbReference type="Proteomes" id="UP000199681">
    <property type="component" value="Unassembled WGS sequence"/>
</dbReference>
<proteinExistence type="predicted"/>
<evidence type="ECO:0000256" key="1">
    <source>
        <dbReference type="SAM" id="Phobius"/>
    </source>
</evidence>
<feature type="transmembrane region" description="Helical" evidence="1">
    <location>
        <begin position="100"/>
        <end position="126"/>
    </location>
</feature>
<accession>A0ABY1EBY1</accession>
<comment type="caution">
    <text evidence="2">The sequence shown here is derived from an EMBL/GenBank/DDBJ whole genome shotgun (WGS) entry which is preliminary data.</text>
</comment>